<dbReference type="SUPFAM" id="SSF81593">
    <property type="entry name" value="Nucleotidyltransferase substrate binding subunit/domain"/>
    <property type="match status" value="1"/>
</dbReference>
<dbReference type="PROSITE" id="PS50910">
    <property type="entry name" value="HEPN"/>
    <property type="match status" value="1"/>
</dbReference>
<keyword evidence="3" id="KW-1185">Reference proteome</keyword>
<dbReference type="SMART" id="SM00748">
    <property type="entry name" value="HEPN"/>
    <property type="match status" value="1"/>
</dbReference>
<reference evidence="2 3" key="1">
    <citation type="submission" date="2017-11" db="EMBL/GenBank/DDBJ databases">
        <title>Taxonomic description and genome sequences of Spirosoma HA7 sp. nov., isolated from pollen microhabitat of Corylus avellana.</title>
        <authorList>
            <person name="Ambika Manirajan B."/>
            <person name="Suarez C."/>
            <person name="Ratering S."/>
            <person name="Geissler-Plaum R."/>
            <person name="Cardinale M."/>
            <person name="Sylvia S."/>
        </authorList>
    </citation>
    <scope>NUCLEOTIDE SEQUENCE [LARGE SCALE GENOMIC DNA]</scope>
    <source>
        <strain evidence="2 3">HA7</strain>
    </source>
</reference>
<dbReference type="KEGG" id="spir:CWM47_24730"/>
<protein>
    <recommendedName>
        <fullName evidence="1">HEPN domain-containing protein</fullName>
    </recommendedName>
</protein>
<sequence>MSDKEIAIASWLTKAEHDLTTAHLVFNHLPDYKDTVAFHCQQAVEKLLKAYLIHLSIDFRRSHDLIYLLDLIDQPNLFTIDDYNQLARLQDYAVEIRYPNDTIFLDEGDVSDALAIADDVSVKINNLLR</sequence>
<proteinExistence type="predicted"/>
<dbReference type="OrthoDB" id="9808176at2"/>
<dbReference type="Pfam" id="PF05168">
    <property type="entry name" value="HEPN"/>
    <property type="match status" value="1"/>
</dbReference>
<organism evidence="2 3">
    <name type="scientific">Spirosoma pollinicola</name>
    <dbReference type="NCBI Taxonomy" id="2057025"/>
    <lineage>
        <taxon>Bacteria</taxon>
        <taxon>Pseudomonadati</taxon>
        <taxon>Bacteroidota</taxon>
        <taxon>Cytophagia</taxon>
        <taxon>Cytophagales</taxon>
        <taxon>Cytophagaceae</taxon>
        <taxon>Spirosoma</taxon>
    </lineage>
</organism>
<dbReference type="Gene3D" id="1.20.120.330">
    <property type="entry name" value="Nucleotidyltransferases domain 2"/>
    <property type="match status" value="1"/>
</dbReference>
<dbReference type="InterPro" id="IPR007842">
    <property type="entry name" value="HEPN_dom"/>
</dbReference>
<dbReference type="EMBL" id="CP025096">
    <property type="protein sequence ID" value="AUD04762.1"/>
    <property type="molecule type" value="Genomic_DNA"/>
</dbReference>
<accession>A0A2K8Z4G9</accession>
<evidence type="ECO:0000313" key="3">
    <source>
        <dbReference type="Proteomes" id="UP000232883"/>
    </source>
</evidence>
<dbReference type="RefSeq" id="WP_100990905.1">
    <property type="nucleotide sequence ID" value="NZ_CP025096.1"/>
</dbReference>
<evidence type="ECO:0000259" key="1">
    <source>
        <dbReference type="PROSITE" id="PS50910"/>
    </source>
</evidence>
<feature type="domain" description="HEPN" evidence="1">
    <location>
        <begin position="12"/>
        <end position="120"/>
    </location>
</feature>
<gene>
    <name evidence="2" type="ORF">CWM47_24730</name>
</gene>
<name>A0A2K8Z4G9_9BACT</name>
<dbReference type="Proteomes" id="UP000232883">
    <property type="component" value="Chromosome"/>
</dbReference>
<evidence type="ECO:0000313" key="2">
    <source>
        <dbReference type="EMBL" id="AUD04762.1"/>
    </source>
</evidence>
<dbReference type="AlphaFoldDB" id="A0A2K8Z4G9"/>